<dbReference type="Proteomes" id="UP001206692">
    <property type="component" value="Unassembled WGS sequence"/>
</dbReference>
<accession>A0ABT1SVG1</accession>
<keyword evidence="6 7" id="KW-0472">Membrane</keyword>
<dbReference type="PANTHER" id="PTHR43341">
    <property type="entry name" value="AMINO ACID PERMEASE"/>
    <property type="match status" value="1"/>
</dbReference>
<keyword evidence="4" id="KW-0029">Amino-acid transport</keyword>
<keyword evidence="10" id="KW-1185">Reference proteome</keyword>
<keyword evidence="2" id="KW-0813">Transport</keyword>
<name>A0ABT1SVG1_9FIRM</name>
<evidence type="ECO:0000256" key="2">
    <source>
        <dbReference type="ARBA" id="ARBA00022448"/>
    </source>
</evidence>
<feature type="non-terminal residue" evidence="9">
    <location>
        <position position="72"/>
    </location>
</feature>
<evidence type="ECO:0000313" key="10">
    <source>
        <dbReference type="Proteomes" id="UP001206692"/>
    </source>
</evidence>
<comment type="caution">
    <text evidence="9">The sequence shown here is derived from an EMBL/GenBank/DDBJ whole genome shotgun (WGS) entry which is preliminary data.</text>
</comment>
<evidence type="ECO:0000256" key="5">
    <source>
        <dbReference type="ARBA" id="ARBA00022989"/>
    </source>
</evidence>
<feature type="non-terminal residue" evidence="9">
    <location>
        <position position="1"/>
    </location>
</feature>
<dbReference type="InterPro" id="IPR004841">
    <property type="entry name" value="AA-permease/SLC12A_dom"/>
</dbReference>
<evidence type="ECO:0000313" key="9">
    <source>
        <dbReference type="EMBL" id="MCQ5343779.1"/>
    </source>
</evidence>
<evidence type="ECO:0000256" key="1">
    <source>
        <dbReference type="ARBA" id="ARBA00004141"/>
    </source>
</evidence>
<proteinExistence type="predicted"/>
<organism evidence="9 10">
    <name type="scientific">Megasphaera massiliensis</name>
    <dbReference type="NCBI Taxonomy" id="1232428"/>
    <lineage>
        <taxon>Bacteria</taxon>
        <taxon>Bacillati</taxon>
        <taxon>Bacillota</taxon>
        <taxon>Negativicutes</taxon>
        <taxon>Veillonellales</taxon>
        <taxon>Veillonellaceae</taxon>
        <taxon>Megasphaera</taxon>
    </lineage>
</organism>
<dbReference type="PANTHER" id="PTHR43341:SF1">
    <property type="entry name" value="GENERAL AMINO-ACID PERMEASE GAP1"/>
    <property type="match status" value="1"/>
</dbReference>
<feature type="domain" description="Amino acid permease/ SLC12A" evidence="8">
    <location>
        <begin position="1"/>
        <end position="70"/>
    </location>
</feature>
<reference evidence="9 10" key="1">
    <citation type="submission" date="2022-06" db="EMBL/GenBank/DDBJ databases">
        <title>Isolation of gut microbiota from human fecal samples.</title>
        <authorList>
            <person name="Pamer E.G."/>
            <person name="Barat B."/>
            <person name="Waligurski E."/>
            <person name="Medina S."/>
            <person name="Paddock L."/>
            <person name="Mostad J."/>
        </authorList>
    </citation>
    <scope>NUCLEOTIDE SEQUENCE [LARGE SCALE GENOMIC DNA]</scope>
    <source>
        <strain evidence="9 10">DFI.1.1</strain>
    </source>
</reference>
<evidence type="ECO:0000259" key="8">
    <source>
        <dbReference type="Pfam" id="PF00324"/>
    </source>
</evidence>
<evidence type="ECO:0000256" key="6">
    <source>
        <dbReference type="ARBA" id="ARBA00023136"/>
    </source>
</evidence>
<evidence type="ECO:0000256" key="7">
    <source>
        <dbReference type="SAM" id="Phobius"/>
    </source>
</evidence>
<feature type="transmembrane region" description="Helical" evidence="7">
    <location>
        <begin position="26"/>
        <end position="45"/>
    </location>
</feature>
<dbReference type="Gene3D" id="1.20.1740.10">
    <property type="entry name" value="Amino acid/polyamine transporter I"/>
    <property type="match status" value="1"/>
</dbReference>
<evidence type="ECO:0000256" key="3">
    <source>
        <dbReference type="ARBA" id="ARBA00022692"/>
    </source>
</evidence>
<dbReference type="EMBL" id="JANGEW010000249">
    <property type="protein sequence ID" value="MCQ5343779.1"/>
    <property type="molecule type" value="Genomic_DNA"/>
</dbReference>
<keyword evidence="3 7" id="KW-0812">Transmembrane</keyword>
<protein>
    <submittedName>
        <fullName evidence="9">Gamma-aminobutyrate permease</fullName>
    </submittedName>
</protein>
<keyword evidence="5 7" id="KW-1133">Transmembrane helix</keyword>
<sequence>GTEMICISAGESEDPEKNVPRAVHSIFWRILIFYLCAFTVIGFLIPYTAPTLLNTDIVNRSISPFTLLFERI</sequence>
<dbReference type="InterPro" id="IPR050524">
    <property type="entry name" value="APC_YAT"/>
</dbReference>
<evidence type="ECO:0000256" key="4">
    <source>
        <dbReference type="ARBA" id="ARBA00022970"/>
    </source>
</evidence>
<gene>
    <name evidence="9" type="ORF">NE675_12245</name>
</gene>
<dbReference type="Pfam" id="PF00324">
    <property type="entry name" value="AA_permease"/>
    <property type="match status" value="1"/>
</dbReference>
<comment type="subcellular location">
    <subcellularLocation>
        <location evidence="1">Membrane</location>
        <topology evidence="1">Multi-pass membrane protein</topology>
    </subcellularLocation>
</comment>